<gene>
    <name evidence="1" type="ORF">AXG93_4027s1310</name>
</gene>
<evidence type="ECO:0000313" key="1">
    <source>
        <dbReference type="EMBL" id="OAE28409.1"/>
    </source>
</evidence>
<dbReference type="PANTHER" id="PTHR47481">
    <property type="match status" value="1"/>
</dbReference>
<dbReference type="PANTHER" id="PTHR47481:SF14">
    <property type="entry name" value="RETROTRANSPOSON COPIA-LIKE N-TERMINAL DOMAIN-CONTAINING PROTEIN"/>
    <property type="match status" value="1"/>
</dbReference>
<dbReference type="Pfam" id="PF14223">
    <property type="entry name" value="Retrotran_gag_2"/>
    <property type="match status" value="1"/>
</dbReference>
<proteinExistence type="predicted"/>
<comment type="caution">
    <text evidence="1">The sequence shown here is derived from an EMBL/GenBank/DDBJ whole genome shotgun (WGS) entry which is preliminary data.</text>
</comment>
<dbReference type="Proteomes" id="UP000077202">
    <property type="component" value="Unassembled WGS sequence"/>
</dbReference>
<dbReference type="EMBL" id="LVLJ01001740">
    <property type="protein sequence ID" value="OAE28409.1"/>
    <property type="molecule type" value="Genomic_DNA"/>
</dbReference>
<protein>
    <recommendedName>
        <fullName evidence="3">Retrotransposon Copia-like N-terminal domain-containing protein</fullName>
    </recommendedName>
</protein>
<name>A0A176W5Z1_MARPO</name>
<sequence length="205" mass="23718">MDFWREAKDFDPTKKLDGINNYAGWAAQMPTILCKKKCYAAVYRSNALLLLLPAFEIPKILSDHASKNAITAKQEREAANEEIQEKIDMIFEQCDDAVYYIMMNVHKHIVHHISAMYDTHVLWKELETLFASASEDRRQLLRRKLSTLSMREGQSIETHMLVVRNLTNQLSNCKDTIKDSELIPLILMRKDLTTRIALHSLLLQA</sequence>
<accession>A0A176W5Z1</accession>
<keyword evidence="2" id="KW-1185">Reference proteome</keyword>
<evidence type="ECO:0008006" key="3">
    <source>
        <dbReference type="Google" id="ProtNLM"/>
    </source>
</evidence>
<organism evidence="1 2">
    <name type="scientific">Marchantia polymorpha subsp. ruderalis</name>
    <dbReference type="NCBI Taxonomy" id="1480154"/>
    <lineage>
        <taxon>Eukaryota</taxon>
        <taxon>Viridiplantae</taxon>
        <taxon>Streptophyta</taxon>
        <taxon>Embryophyta</taxon>
        <taxon>Marchantiophyta</taxon>
        <taxon>Marchantiopsida</taxon>
        <taxon>Marchantiidae</taxon>
        <taxon>Marchantiales</taxon>
        <taxon>Marchantiaceae</taxon>
        <taxon>Marchantia</taxon>
    </lineage>
</organism>
<reference evidence="1" key="1">
    <citation type="submission" date="2016-03" db="EMBL/GenBank/DDBJ databases">
        <title>Mechanisms controlling the formation of the plant cell surface in tip-growing cells are functionally conserved among land plants.</title>
        <authorList>
            <person name="Honkanen S."/>
            <person name="Jones V.A."/>
            <person name="Morieri G."/>
            <person name="Champion C."/>
            <person name="Hetherington A.J."/>
            <person name="Kelly S."/>
            <person name="Saint-Marcoux D."/>
            <person name="Proust H."/>
            <person name="Prescott H."/>
            <person name="Dolan L."/>
        </authorList>
    </citation>
    <scope>NUCLEOTIDE SEQUENCE [LARGE SCALE GENOMIC DNA]</scope>
    <source>
        <tissue evidence="1">Whole gametophyte</tissue>
    </source>
</reference>
<evidence type="ECO:0000313" key="2">
    <source>
        <dbReference type="Proteomes" id="UP000077202"/>
    </source>
</evidence>
<dbReference type="AlphaFoldDB" id="A0A176W5Z1"/>